<protein>
    <submittedName>
        <fullName evidence="9">Type VII secretion integral membrane protein EccD</fullName>
    </submittedName>
</protein>
<dbReference type="InterPro" id="IPR024962">
    <property type="entry name" value="YukD-like"/>
</dbReference>
<dbReference type="Pfam" id="PF19053">
    <property type="entry name" value="EccD"/>
    <property type="match status" value="1"/>
</dbReference>
<keyword evidence="4 7" id="KW-0812">Transmembrane</keyword>
<evidence type="ECO:0000256" key="7">
    <source>
        <dbReference type="SAM" id="Phobius"/>
    </source>
</evidence>
<evidence type="ECO:0000256" key="3">
    <source>
        <dbReference type="ARBA" id="ARBA00022475"/>
    </source>
</evidence>
<comment type="similarity">
    <text evidence="2">Belongs to the EccD/Snm4 family.</text>
</comment>
<dbReference type="PIRSF" id="PIRSF017804">
    <property type="entry name" value="Secretion_EccD1"/>
    <property type="match status" value="1"/>
</dbReference>
<feature type="transmembrane region" description="Helical" evidence="7">
    <location>
        <begin position="399"/>
        <end position="422"/>
    </location>
</feature>
<feature type="transmembrane region" description="Helical" evidence="7">
    <location>
        <begin position="181"/>
        <end position="201"/>
    </location>
</feature>
<sequence length="465" mass="46994">MQQGALAQMPAPIPALCHVTIVGPRRRADLALPADIPLPHVLPGLLRAMDEVGGDAAASSGWMLQRLGGPPLDIGQSLGALGVLDGEVLYLRPREAVLPTALYDDVADVVAGGVRDGSGKWTPDHTRLAGTASACALLVGGALALFLAGPPWTIRAIVAGVFALLLVVTGAVMSRAIGDSAVGAPIGWAALPYGFLAGLLAPGGAGVAAPNLLAAFACTALVAAFGGTLTSDGLPGFLGTAIASVTGAIGAAVVMIWGIPAAGVAAVAATVLLAFTPLFPTLAFRMARLPLPTMPTSAEELRSDNQNLDATQVKERTAKAQSYVTSLIAGLSLVAACALFLLVLDGGWAARIMVVVLAVTLIMRARVFHGLGQRIWLLVAGLGGLAALGLSLSVGRGDIAAVAVGVGLLWVSLIAAGLGMWLPTGKPSPFWGRAGDIVDLMLIAALFPLALGVLDVYAWVRGLSG</sequence>
<evidence type="ECO:0000256" key="1">
    <source>
        <dbReference type="ARBA" id="ARBA00004651"/>
    </source>
</evidence>
<gene>
    <name evidence="9" type="primary">eccD_1</name>
    <name evidence="9" type="ORF">GCM10010412_003430</name>
</gene>
<evidence type="ECO:0000313" key="9">
    <source>
        <dbReference type="EMBL" id="GAA2643061.1"/>
    </source>
</evidence>
<dbReference type="InterPro" id="IPR006707">
    <property type="entry name" value="T7SS_EccD"/>
</dbReference>
<evidence type="ECO:0000256" key="2">
    <source>
        <dbReference type="ARBA" id="ARBA00006162"/>
    </source>
</evidence>
<dbReference type="EMBL" id="BAAATE010000001">
    <property type="protein sequence ID" value="GAA2643061.1"/>
    <property type="molecule type" value="Genomic_DNA"/>
</dbReference>
<feature type="transmembrane region" description="Helical" evidence="7">
    <location>
        <begin position="375"/>
        <end position="393"/>
    </location>
</feature>
<reference evidence="9 10" key="1">
    <citation type="journal article" date="2019" name="Int. J. Syst. Evol. Microbiol.">
        <title>The Global Catalogue of Microorganisms (GCM) 10K type strain sequencing project: providing services to taxonomists for standard genome sequencing and annotation.</title>
        <authorList>
            <consortium name="The Broad Institute Genomics Platform"/>
            <consortium name="The Broad Institute Genome Sequencing Center for Infectious Disease"/>
            <person name="Wu L."/>
            <person name="Ma J."/>
        </authorList>
    </citation>
    <scope>NUCLEOTIDE SEQUENCE [LARGE SCALE GENOMIC DNA]</scope>
    <source>
        <strain evidence="9 10">JCM 6835</strain>
    </source>
</reference>
<keyword evidence="6 7" id="KW-0472">Membrane</keyword>
<keyword evidence="5 7" id="KW-1133">Transmembrane helix</keyword>
<feature type="transmembrane region" description="Helical" evidence="7">
    <location>
        <begin position="434"/>
        <end position="460"/>
    </location>
</feature>
<comment type="subcellular location">
    <subcellularLocation>
        <location evidence="1">Cell membrane</location>
        <topology evidence="1">Multi-pass membrane protein</topology>
    </subcellularLocation>
</comment>
<feature type="transmembrane region" description="Helical" evidence="7">
    <location>
        <begin position="128"/>
        <end position="148"/>
    </location>
</feature>
<evidence type="ECO:0000313" key="10">
    <source>
        <dbReference type="Proteomes" id="UP001501666"/>
    </source>
</evidence>
<dbReference type="Pfam" id="PF08817">
    <property type="entry name" value="YukD"/>
    <property type="match status" value="1"/>
</dbReference>
<evidence type="ECO:0000259" key="8">
    <source>
        <dbReference type="Pfam" id="PF19053"/>
    </source>
</evidence>
<feature type="transmembrane region" description="Helical" evidence="7">
    <location>
        <begin position="207"/>
        <end position="225"/>
    </location>
</feature>
<feature type="transmembrane region" description="Helical" evidence="7">
    <location>
        <begin position="323"/>
        <end position="342"/>
    </location>
</feature>
<feature type="domain" description="EccD-like transmembrane" evidence="8">
    <location>
        <begin position="126"/>
        <end position="463"/>
    </location>
</feature>
<dbReference type="NCBIfam" id="TIGR03920">
    <property type="entry name" value="T7SS_EccD"/>
    <property type="match status" value="1"/>
</dbReference>
<proteinExistence type="inferred from homology"/>
<keyword evidence="10" id="KW-1185">Reference proteome</keyword>
<evidence type="ECO:0000256" key="4">
    <source>
        <dbReference type="ARBA" id="ARBA00022692"/>
    </source>
</evidence>
<dbReference type="Proteomes" id="UP001501666">
    <property type="component" value="Unassembled WGS sequence"/>
</dbReference>
<name>A0ABN3R3S0_9ACTN</name>
<feature type="transmembrane region" description="Helical" evidence="7">
    <location>
        <begin position="265"/>
        <end position="284"/>
    </location>
</feature>
<dbReference type="InterPro" id="IPR044049">
    <property type="entry name" value="EccD_transm"/>
</dbReference>
<evidence type="ECO:0000256" key="5">
    <source>
        <dbReference type="ARBA" id="ARBA00022989"/>
    </source>
</evidence>
<feature type="transmembrane region" description="Helical" evidence="7">
    <location>
        <begin position="154"/>
        <end position="174"/>
    </location>
</feature>
<organism evidence="9 10">
    <name type="scientific">Nonomuraea recticatena</name>
    <dbReference type="NCBI Taxonomy" id="46178"/>
    <lineage>
        <taxon>Bacteria</taxon>
        <taxon>Bacillati</taxon>
        <taxon>Actinomycetota</taxon>
        <taxon>Actinomycetes</taxon>
        <taxon>Streptosporangiales</taxon>
        <taxon>Streptosporangiaceae</taxon>
        <taxon>Nonomuraea</taxon>
    </lineage>
</organism>
<accession>A0ABN3R3S0</accession>
<keyword evidence="3" id="KW-1003">Cell membrane</keyword>
<comment type="caution">
    <text evidence="9">The sequence shown here is derived from an EMBL/GenBank/DDBJ whole genome shotgun (WGS) entry which is preliminary data.</text>
</comment>
<evidence type="ECO:0000256" key="6">
    <source>
        <dbReference type="ARBA" id="ARBA00023136"/>
    </source>
</evidence>
<dbReference type="Gene3D" id="3.10.20.90">
    <property type="entry name" value="Phosphatidylinositol 3-kinase Catalytic Subunit, Chain A, domain 1"/>
    <property type="match status" value="1"/>
</dbReference>
<feature type="transmembrane region" description="Helical" evidence="7">
    <location>
        <begin position="237"/>
        <end position="259"/>
    </location>
</feature>